<dbReference type="EMBL" id="FOME01000010">
    <property type="protein sequence ID" value="SFE33827.1"/>
    <property type="molecule type" value="Genomic_DNA"/>
</dbReference>
<evidence type="ECO:0000256" key="5">
    <source>
        <dbReference type="SAM" id="SignalP"/>
    </source>
</evidence>
<evidence type="ECO:0000313" key="8">
    <source>
        <dbReference type="Proteomes" id="UP000199690"/>
    </source>
</evidence>
<accession>A0A1I1ZQ33</accession>
<evidence type="ECO:0000256" key="3">
    <source>
        <dbReference type="ARBA" id="ARBA00023098"/>
    </source>
</evidence>
<gene>
    <name evidence="6" type="ORF">SAMN02982929_04328</name>
    <name evidence="7" type="ORF">SAMN05216506_110245</name>
</gene>
<dbReference type="Proteomes" id="UP000236729">
    <property type="component" value="Unassembled WGS sequence"/>
</dbReference>
<dbReference type="GO" id="GO:0016042">
    <property type="term" value="P:lipid catabolic process"/>
    <property type="evidence" value="ECO:0007669"/>
    <property type="project" value="UniProtKB-KW"/>
</dbReference>
<dbReference type="PANTHER" id="PTHR10272:SF0">
    <property type="entry name" value="PLATELET-ACTIVATING FACTOR ACETYLHYDROLASE"/>
    <property type="match status" value="1"/>
</dbReference>
<evidence type="ECO:0000313" key="7">
    <source>
        <dbReference type="EMBL" id="SFE33827.1"/>
    </source>
</evidence>
<organism evidence="6 9">
    <name type="scientific">Saccharopolyspora kobensis</name>
    <dbReference type="NCBI Taxonomy" id="146035"/>
    <lineage>
        <taxon>Bacteria</taxon>
        <taxon>Bacillati</taxon>
        <taxon>Actinomycetota</taxon>
        <taxon>Actinomycetes</taxon>
        <taxon>Pseudonocardiales</taxon>
        <taxon>Pseudonocardiaceae</taxon>
        <taxon>Saccharopolyspora</taxon>
    </lineage>
</organism>
<dbReference type="PANTHER" id="PTHR10272">
    <property type="entry name" value="PLATELET-ACTIVATING FACTOR ACETYLHYDROLASE"/>
    <property type="match status" value="1"/>
</dbReference>
<reference evidence="8 9" key="2">
    <citation type="submission" date="2016-10" db="EMBL/GenBank/DDBJ databases">
        <authorList>
            <person name="Varghese N."/>
            <person name="Submissions S."/>
        </authorList>
    </citation>
    <scope>NUCLEOTIDE SEQUENCE [LARGE SCALE GENOMIC DNA]</scope>
    <source>
        <strain evidence="9">ATCC 20501</strain>
        <strain evidence="7 8">CGMCC 4.3529</strain>
    </source>
</reference>
<dbReference type="Pfam" id="PF03403">
    <property type="entry name" value="PAF-AH_p_II"/>
    <property type="match status" value="2"/>
</dbReference>
<protein>
    <submittedName>
        <fullName evidence="6">Alpha/beta hydrolase family protein</fullName>
    </submittedName>
    <submittedName>
        <fullName evidence="7">Platelet-activating factor acetylhydrolase, isoform II</fullName>
    </submittedName>
</protein>
<feature type="chain" id="PRO_5030028612" evidence="5">
    <location>
        <begin position="22"/>
        <end position="358"/>
    </location>
</feature>
<keyword evidence="8" id="KW-1185">Reference proteome</keyword>
<feature type="region of interest" description="Disordered" evidence="4">
    <location>
        <begin position="338"/>
        <end position="358"/>
    </location>
</feature>
<name>A0A1H6DGQ4_9PSEU</name>
<feature type="signal peptide" evidence="5">
    <location>
        <begin position="1"/>
        <end position="21"/>
    </location>
</feature>
<dbReference type="RefSeq" id="WP_093356266.1">
    <property type="nucleotide sequence ID" value="NZ_FNVB01000006.1"/>
</dbReference>
<dbReference type="EMBL" id="FNVB01000006">
    <property type="protein sequence ID" value="SEG83825.1"/>
    <property type="molecule type" value="Genomic_DNA"/>
</dbReference>
<keyword evidence="2" id="KW-0442">Lipid degradation</keyword>
<accession>A0A1H6DGQ4</accession>
<evidence type="ECO:0000256" key="1">
    <source>
        <dbReference type="ARBA" id="ARBA00022801"/>
    </source>
</evidence>
<evidence type="ECO:0000313" key="6">
    <source>
        <dbReference type="EMBL" id="SEG83825.1"/>
    </source>
</evidence>
<reference evidence="6" key="1">
    <citation type="submission" date="2016-10" db="EMBL/GenBank/DDBJ databases">
        <authorList>
            <person name="de Groot N.N."/>
        </authorList>
    </citation>
    <scope>NUCLEOTIDE SEQUENCE [LARGE SCALE GENOMIC DNA]</scope>
    <source>
        <strain evidence="6">ATCC 20501</strain>
    </source>
</reference>
<sequence length="358" mass="38467">MKTLIAAVSASALLLGPTAVADPVPALPRPSGPHAVGTTALHLVDRSRQDPWIPEDKRELMVSLWYPTRDDAPRAQYVTPEESRRILEGQQLNGVSPEVFSTTRTHAGVDAEPLDRDLPLVLLSPGFTLPRTSLTGLAEDLASRGYAVAAVDHNHEAKAITFPDGRVTGCLACERTPKPDGTTVAGNRAADLSFVLDELIERGGIDGDRVVVAGHSMGGAAAARALLADDRFRAAANLDGTFHPGLTADSDRPLLMLGADQHGRPGADDTWDGTWSHLTGWKRWFSVEGTSHWSFTDYSPLAEQVGIDLGPEPIAGDRAARITADYLDAFAEHHLNGVPQHLLDGPSPRYPEVRFENP</sequence>
<evidence type="ECO:0000256" key="4">
    <source>
        <dbReference type="SAM" id="MobiDB-lite"/>
    </source>
</evidence>
<dbReference type="InterPro" id="IPR029058">
    <property type="entry name" value="AB_hydrolase_fold"/>
</dbReference>
<keyword evidence="1 6" id="KW-0378">Hydrolase</keyword>
<keyword evidence="3" id="KW-0443">Lipid metabolism</keyword>
<proteinExistence type="predicted"/>
<dbReference type="GO" id="GO:0003847">
    <property type="term" value="F:1-alkyl-2-acetylglycerophosphocholine esterase activity"/>
    <property type="evidence" value="ECO:0007669"/>
    <property type="project" value="TreeGrafter"/>
</dbReference>
<dbReference type="SMR" id="A0A1H6DGQ4"/>
<evidence type="ECO:0000256" key="2">
    <source>
        <dbReference type="ARBA" id="ARBA00022963"/>
    </source>
</evidence>
<dbReference type="Gene3D" id="3.40.50.1820">
    <property type="entry name" value="alpha/beta hydrolase"/>
    <property type="match status" value="1"/>
</dbReference>
<evidence type="ECO:0000313" key="9">
    <source>
        <dbReference type="Proteomes" id="UP000236729"/>
    </source>
</evidence>
<dbReference type="Proteomes" id="UP000199690">
    <property type="component" value="Unassembled WGS sequence"/>
</dbReference>
<dbReference type="AlphaFoldDB" id="A0A1H6DGQ4"/>
<keyword evidence="5" id="KW-0732">Signal</keyword>
<dbReference type="SUPFAM" id="SSF53474">
    <property type="entry name" value="alpha/beta-Hydrolases"/>
    <property type="match status" value="1"/>
</dbReference>